<name>A0AAU8B7P6_9CAUD</name>
<dbReference type="EMBL" id="PP511876">
    <property type="protein sequence ID" value="XCD08347.1"/>
    <property type="molecule type" value="Genomic_DNA"/>
</dbReference>
<reference evidence="1" key="1">
    <citation type="submission" date="2024-03" db="EMBL/GenBank/DDBJ databases">
        <title>Diverse circular DNA viruses in blood, oral, and fecal samples of captive lemurs.</title>
        <authorList>
            <person name="Paietta E.N."/>
            <person name="Kraberger S."/>
            <person name="Lund M.C."/>
            <person name="Custer J.M."/>
            <person name="Vargas K.M."/>
            <person name="Ehmke E.E."/>
            <person name="Yoder A.D."/>
            <person name="Varsani A."/>
        </authorList>
    </citation>
    <scope>NUCLEOTIDE SEQUENCE</scope>
    <source>
        <strain evidence="1">Duke_30FF_63</strain>
    </source>
</reference>
<proteinExistence type="predicted"/>
<sequence length="180" mass="21048">MLAEERFDSQQRKDGSTIYRNDIQLCLQYDPSTKQFINNSDEYHPSAAEVLLYLLCDRVDLGITDYEKRREFVEFFIHNGPKTIMKRNGSIRQFDGKQLYYNSKDNTLSIAMFDNIDERGLTKYKLQTFTMDQLFGENSEETRLAVVKTIASQMHWNTDKAFMNSKTAYGTVAEVLYNQL</sequence>
<protein>
    <submittedName>
        <fullName evidence="1">Uncharacterized protein</fullName>
    </submittedName>
</protein>
<accession>A0AAU8B7P6</accession>
<organism evidence="1">
    <name type="scientific">Dulem virus 42</name>
    <dbReference type="NCBI Taxonomy" id="3145760"/>
    <lineage>
        <taxon>Viruses</taxon>
        <taxon>Duplodnaviria</taxon>
        <taxon>Heunggongvirae</taxon>
        <taxon>Uroviricota</taxon>
        <taxon>Caudoviricetes</taxon>
    </lineage>
</organism>
<evidence type="ECO:0000313" key="1">
    <source>
        <dbReference type="EMBL" id="XCD08347.1"/>
    </source>
</evidence>